<sequence>MFRKLVGCLGCEKDQSDRGDVADDETPSQPVNLNEEEEEGSKSRLPTCVQGNESSLSVPSLPDPVSTSQLSQRKLESEPKGQNLWVLTKERPSPEDQKCFETGKQETMEKTMEEIRGPHGKNINVPECFQGMIKSVSQVQEIIKNAVSLDPTGHAPQAWAVVSMGLTLVKNDIERRDAVMEASGFLANNLSYYATIDKNDRNRQVENDEHLEEALVKFYTAILEYTAEVYRASRENVWKSDSSEADKLGASRVLIRHAGLEVTESMMENTASRRVNDTCDFDELIQFCIRENIPMPGSERAMWIAIERFHDWWTVRGFLEYKPDLKITLEKFDALVGNESVLEFLMESLLERKDF</sequence>
<feature type="region of interest" description="Disordered" evidence="1">
    <location>
        <begin position="1"/>
        <end position="83"/>
    </location>
</feature>
<feature type="compositionally biased region" description="Basic and acidic residues" evidence="1">
    <location>
        <begin position="11"/>
        <end position="21"/>
    </location>
</feature>
<dbReference type="InterPro" id="IPR031359">
    <property type="entry name" value="NACHT_N"/>
</dbReference>
<protein>
    <recommendedName>
        <fullName evidence="2">NWD NACHT-NTPase N-terminal domain-containing protein</fullName>
    </recommendedName>
</protein>
<feature type="compositionally biased region" description="Low complexity" evidence="1">
    <location>
        <begin position="54"/>
        <end position="68"/>
    </location>
</feature>
<gene>
    <name evidence="3" type="ORF">BDV24DRAFT_165317</name>
</gene>
<accession>A0A5N6Y776</accession>
<name>A0A5N6Y776_9EURO</name>
<dbReference type="Pfam" id="PF17100">
    <property type="entry name" value="NACHT_N"/>
    <property type="match status" value="1"/>
</dbReference>
<proteinExistence type="predicted"/>
<dbReference type="OrthoDB" id="1577640at2759"/>
<dbReference type="Proteomes" id="UP000325558">
    <property type="component" value="Unassembled WGS sequence"/>
</dbReference>
<evidence type="ECO:0000313" key="3">
    <source>
        <dbReference type="EMBL" id="KAE8339570.1"/>
    </source>
</evidence>
<dbReference type="AlphaFoldDB" id="A0A5N6Y776"/>
<evidence type="ECO:0000256" key="1">
    <source>
        <dbReference type="SAM" id="MobiDB-lite"/>
    </source>
</evidence>
<dbReference type="EMBL" id="ML737156">
    <property type="protein sequence ID" value="KAE8339570.1"/>
    <property type="molecule type" value="Genomic_DNA"/>
</dbReference>
<evidence type="ECO:0000259" key="2">
    <source>
        <dbReference type="Pfam" id="PF17100"/>
    </source>
</evidence>
<reference evidence="3" key="1">
    <citation type="submission" date="2019-04" db="EMBL/GenBank/DDBJ databases">
        <title>Friends and foes A comparative genomics study of 23 Aspergillus species from section Flavi.</title>
        <authorList>
            <consortium name="DOE Joint Genome Institute"/>
            <person name="Kjaerbolling I."/>
            <person name="Vesth T."/>
            <person name="Frisvad J.C."/>
            <person name="Nybo J.L."/>
            <person name="Theobald S."/>
            <person name="Kildgaard S."/>
            <person name="Isbrandt T."/>
            <person name="Kuo A."/>
            <person name="Sato A."/>
            <person name="Lyhne E.K."/>
            <person name="Kogle M.E."/>
            <person name="Wiebenga A."/>
            <person name="Kun R.S."/>
            <person name="Lubbers R.J."/>
            <person name="Makela M.R."/>
            <person name="Barry K."/>
            <person name="Chovatia M."/>
            <person name="Clum A."/>
            <person name="Daum C."/>
            <person name="Haridas S."/>
            <person name="He G."/>
            <person name="LaButti K."/>
            <person name="Lipzen A."/>
            <person name="Mondo S."/>
            <person name="Riley R."/>
            <person name="Salamov A."/>
            <person name="Simmons B.A."/>
            <person name="Magnuson J.K."/>
            <person name="Henrissat B."/>
            <person name="Mortensen U.H."/>
            <person name="Larsen T.O."/>
            <person name="Devries R.P."/>
            <person name="Grigoriev I.V."/>
            <person name="Machida M."/>
            <person name="Baker S.E."/>
            <person name="Andersen M.R."/>
        </authorList>
    </citation>
    <scope>NUCLEOTIDE SEQUENCE</scope>
    <source>
        <strain evidence="3">CBS 117612</strain>
    </source>
</reference>
<organism evidence="3">
    <name type="scientific">Aspergillus arachidicola</name>
    <dbReference type="NCBI Taxonomy" id="656916"/>
    <lineage>
        <taxon>Eukaryota</taxon>
        <taxon>Fungi</taxon>
        <taxon>Dikarya</taxon>
        <taxon>Ascomycota</taxon>
        <taxon>Pezizomycotina</taxon>
        <taxon>Eurotiomycetes</taxon>
        <taxon>Eurotiomycetidae</taxon>
        <taxon>Eurotiales</taxon>
        <taxon>Aspergillaceae</taxon>
        <taxon>Aspergillus</taxon>
        <taxon>Aspergillus subgen. Circumdati</taxon>
    </lineage>
</organism>
<feature type="domain" description="NWD NACHT-NTPase N-terminal" evidence="2">
    <location>
        <begin position="96"/>
        <end position="245"/>
    </location>
</feature>